<comment type="similarity">
    <text evidence="10">Belongs to the CRISPR-associated endonuclease Cas1 family.</text>
</comment>
<dbReference type="PANTHER" id="PTHR34353">
    <property type="entry name" value="CRISPR-ASSOCIATED ENDONUCLEASE CAS1 1"/>
    <property type="match status" value="1"/>
</dbReference>
<reference evidence="11 12" key="1">
    <citation type="journal article" date="2019" name="Ecotoxicol. Environ. Saf.">
        <title>Microbial characterization of heavy metal resistant bacterial strains isolated from an electroplating wastewater treatment plant.</title>
        <authorList>
            <person name="Cai X."/>
            <person name="Zheng X."/>
            <person name="Zhang D."/>
            <person name="Iqbal W."/>
            <person name="Liu C."/>
            <person name="Yang B."/>
            <person name="Zhao X."/>
            <person name="Lu X."/>
            <person name="Mao Y."/>
        </authorList>
    </citation>
    <scope>NUCLEOTIDE SEQUENCE [LARGE SCALE GENOMIC DNA]</scope>
    <source>
        <strain evidence="11 12">Ni1-3</strain>
    </source>
</reference>
<dbReference type="GO" id="GO:0046872">
    <property type="term" value="F:metal ion binding"/>
    <property type="evidence" value="ECO:0007669"/>
    <property type="project" value="UniProtKB-UniRule"/>
</dbReference>
<evidence type="ECO:0000256" key="3">
    <source>
        <dbReference type="ARBA" id="ARBA00022759"/>
    </source>
</evidence>
<evidence type="ECO:0000256" key="8">
    <source>
        <dbReference type="ARBA" id="ARBA00023211"/>
    </source>
</evidence>
<dbReference type="InterPro" id="IPR050646">
    <property type="entry name" value="Cas1"/>
</dbReference>
<evidence type="ECO:0000256" key="7">
    <source>
        <dbReference type="ARBA" id="ARBA00023125"/>
    </source>
</evidence>
<evidence type="ECO:0000256" key="4">
    <source>
        <dbReference type="ARBA" id="ARBA00022801"/>
    </source>
</evidence>
<gene>
    <name evidence="10 11" type="primary">cas1</name>
    <name evidence="11" type="ORF">D0436_10295</name>
</gene>
<dbReference type="EMBL" id="CP031775">
    <property type="protein sequence ID" value="QDZ90825.1"/>
    <property type="molecule type" value="Genomic_DNA"/>
</dbReference>
<keyword evidence="1 10" id="KW-0540">Nuclease</keyword>
<organism evidence="11 12">
    <name type="scientific">Shewanella decolorationis</name>
    <dbReference type="NCBI Taxonomy" id="256839"/>
    <lineage>
        <taxon>Bacteria</taxon>
        <taxon>Pseudomonadati</taxon>
        <taxon>Pseudomonadota</taxon>
        <taxon>Gammaproteobacteria</taxon>
        <taxon>Alteromonadales</taxon>
        <taxon>Shewanellaceae</taxon>
        <taxon>Shewanella</taxon>
    </lineage>
</organism>
<evidence type="ECO:0000256" key="9">
    <source>
        <dbReference type="ARBA" id="ARBA00038592"/>
    </source>
</evidence>
<dbReference type="RefSeq" id="WP_126513097.1">
    <property type="nucleotide sequence ID" value="NZ_CP031775.2"/>
</dbReference>
<keyword evidence="7 10" id="KW-0238">DNA-binding</keyword>
<evidence type="ECO:0000256" key="10">
    <source>
        <dbReference type="HAMAP-Rule" id="MF_01470"/>
    </source>
</evidence>
<proteinExistence type="inferred from homology"/>
<dbReference type="InterPro" id="IPR002729">
    <property type="entry name" value="CRISPR-assoc_Cas1"/>
</dbReference>
<feature type="binding site" evidence="10">
    <location>
        <position position="232"/>
    </location>
    <ligand>
        <name>Mn(2+)</name>
        <dbReference type="ChEBI" id="CHEBI:29035"/>
    </ligand>
</feature>
<evidence type="ECO:0000256" key="1">
    <source>
        <dbReference type="ARBA" id="ARBA00022722"/>
    </source>
</evidence>
<evidence type="ECO:0000313" key="12">
    <source>
        <dbReference type="Proteomes" id="UP000321124"/>
    </source>
</evidence>
<evidence type="ECO:0000256" key="6">
    <source>
        <dbReference type="ARBA" id="ARBA00023118"/>
    </source>
</evidence>
<dbReference type="GO" id="GO:0043571">
    <property type="term" value="P:maintenance of CRISPR repeat elements"/>
    <property type="evidence" value="ECO:0007669"/>
    <property type="project" value="UniProtKB-UniRule"/>
</dbReference>
<sequence>MTTLILEKHGISLEYDTDVLVIREAEMPPRTIPLSRIDKVVCLHNTALSTQLLGQLHQRGIDFIVLNSRYTDHCVALYADTHGNCLRRAAQYTLQLDNKERLPLAKSLCHHKLQQSLRVLDAQQPGRLQSQLQMAQESVRNCQDEQQLRGLEGSAQRALFQHWRQQLDPKWGFERRERRPPPDPVNGLLSLTYTLVHHEAIRQCKQYGLDSTLGIYHRMAYGRHSLACDLMEPTRPIIEQWLVQLLDTDLLTQRHFTKGKPGCYLGKEGRLLFYPQLETQMALIRRKLAANARWMVQQLDHGLTQGQYTLSEASAYELN</sequence>
<dbReference type="GO" id="GO:0051607">
    <property type="term" value="P:defense response to virus"/>
    <property type="evidence" value="ECO:0007669"/>
    <property type="project" value="UniProtKB-UniRule"/>
</dbReference>
<dbReference type="EC" id="3.1.-.-" evidence="10"/>
<protein>
    <recommendedName>
        <fullName evidence="10">CRISPR-associated endonuclease Cas1</fullName>
        <ecNumber evidence="10">3.1.-.-</ecNumber>
    </recommendedName>
</protein>
<dbReference type="KEGG" id="sdeo:D0436_10295"/>
<dbReference type="AlphaFoldDB" id="A0A5B8QWW1"/>
<dbReference type="CDD" id="cd09634">
    <property type="entry name" value="Cas1_I-II-III"/>
    <property type="match status" value="1"/>
</dbReference>
<dbReference type="Pfam" id="PF01867">
    <property type="entry name" value="Cas_Cas1"/>
    <property type="match status" value="1"/>
</dbReference>
<evidence type="ECO:0000256" key="5">
    <source>
        <dbReference type="ARBA" id="ARBA00022842"/>
    </source>
</evidence>
<dbReference type="GO" id="GO:0003677">
    <property type="term" value="F:DNA binding"/>
    <property type="evidence" value="ECO:0007669"/>
    <property type="project" value="UniProtKB-KW"/>
</dbReference>
<accession>A0A5B8QWW1</accession>
<evidence type="ECO:0000256" key="2">
    <source>
        <dbReference type="ARBA" id="ARBA00022723"/>
    </source>
</evidence>
<comment type="cofactor">
    <cofactor evidence="10">
        <name>Mg(2+)</name>
        <dbReference type="ChEBI" id="CHEBI:18420"/>
    </cofactor>
    <cofactor evidence="10">
        <name>Mn(2+)</name>
        <dbReference type="ChEBI" id="CHEBI:29035"/>
    </cofactor>
</comment>
<name>A0A5B8QWW1_9GAMM</name>
<comment type="subunit">
    <text evidence="9 10">Homodimer, forms a heterotetramer with a Cas2 homodimer.</text>
</comment>
<keyword evidence="3 10" id="KW-0255">Endonuclease</keyword>
<dbReference type="PANTHER" id="PTHR34353:SF2">
    <property type="entry name" value="CRISPR-ASSOCIATED ENDONUCLEASE CAS1 1"/>
    <property type="match status" value="1"/>
</dbReference>
<feature type="binding site" evidence="10">
    <location>
        <position position="217"/>
    </location>
    <ligand>
        <name>Mn(2+)</name>
        <dbReference type="ChEBI" id="CHEBI:29035"/>
    </ligand>
</feature>
<keyword evidence="5 10" id="KW-0460">Magnesium</keyword>
<keyword evidence="8 10" id="KW-0464">Manganese</keyword>
<dbReference type="Proteomes" id="UP000321124">
    <property type="component" value="Chromosome"/>
</dbReference>
<dbReference type="Gene3D" id="1.20.120.920">
    <property type="entry name" value="CRISPR-associated endonuclease Cas1, C-terminal domain"/>
    <property type="match status" value="1"/>
</dbReference>
<keyword evidence="2 10" id="KW-0479">Metal-binding</keyword>
<feature type="binding site" evidence="10">
    <location>
        <position position="152"/>
    </location>
    <ligand>
        <name>Mn(2+)</name>
        <dbReference type="ChEBI" id="CHEBI:29035"/>
    </ligand>
</feature>
<dbReference type="HAMAP" id="MF_01470">
    <property type="entry name" value="Cas1"/>
    <property type="match status" value="1"/>
</dbReference>
<dbReference type="GO" id="GO:0016787">
    <property type="term" value="F:hydrolase activity"/>
    <property type="evidence" value="ECO:0007669"/>
    <property type="project" value="UniProtKB-KW"/>
</dbReference>
<dbReference type="NCBIfam" id="TIGR00287">
    <property type="entry name" value="cas1"/>
    <property type="match status" value="1"/>
</dbReference>
<keyword evidence="6 10" id="KW-0051">Antiviral defense</keyword>
<dbReference type="InterPro" id="IPR042206">
    <property type="entry name" value="CRISPR-assoc_Cas1_C"/>
</dbReference>
<evidence type="ECO:0000313" key="11">
    <source>
        <dbReference type="EMBL" id="QDZ90825.1"/>
    </source>
</evidence>
<dbReference type="InterPro" id="IPR042211">
    <property type="entry name" value="CRISPR-assoc_Cas1_N"/>
</dbReference>
<keyword evidence="4 10" id="KW-0378">Hydrolase</keyword>
<dbReference type="GO" id="GO:0004519">
    <property type="term" value="F:endonuclease activity"/>
    <property type="evidence" value="ECO:0007669"/>
    <property type="project" value="UniProtKB-UniRule"/>
</dbReference>
<comment type="function">
    <text evidence="10">CRISPR (clustered regularly interspaced short palindromic repeat), is an adaptive immune system that provides protection against mobile genetic elements (viruses, transposable elements and conjugative plasmids). CRISPR clusters contain spacers, sequences complementary to antecedent mobile elements, and target invading nucleic acids. CRISPR clusters are transcribed and processed into CRISPR RNA (crRNA). Acts as a dsDNA endonuclease. Involved in the integration of spacer DNA into the CRISPR cassette.</text>
</comment>
<dbReference type="Gene3D" id="3.100.10.20">
    <property type="entry name" value="CRISPR-associated endonuclease Cas1, N-terminal domain"/>
    <property type="match status" value="1"/>
</dbReference>